<keyword evidence="4 10" id="KW-0436">Ligase</keyword>
<dbReference type="HAMAP" id="MF_00123">
    <property type="entry name" value="Arg_tRNA_synth"/>
    <property type="match status" value="1"/>
</dbReference>
<evidence type="ECO:0000256" key="1">
    <source>
        <dbReference type="ARBA" id="ARBA00004496"/>
    </source>
</evidence>
<dbReference type="InterPro" id="IPR014729">
    <property type="entry name" value="Rossmann-like_a/b/a_fold"/>
</dbReference>
<dbReference type="GO" id="GO:0005524">
    <property type="term" value="F:ATP binding"/>
    <property type="evidence" value="ECO:0007669"/>
    <property type="project" value="UniProtKB-UniRule"/>
</dbReference>
<dbReference type="SUPFAM" id="SSF52374">
    <property type="entry name" value="Nucleotidylyl transferase"/>
    <property type="match status" value="1"/>
</dbReference>
<evidence type="ECO:0000256" key="10">
    <source>
        <dbReference type="HAMAP-Rule" id="MF_00123"/>
    </source>
</evidence>
<dbReference type="InterPro" id="IPR036695">
    <property type="entry name" value="Arg-tRNA-synth_N_sf"/>
</dbReference>
<comment type="catalytic activity">
    <reaction evidence="9 10">
        <text>tRNA(Arg) + L-arginine + ATP = L-arginyl-tRNA(Arg) + AMP + diphosphate</text>
        <dbReference type="Rhea" id="RHEA:20301"/>
        <dbReference type="Rhea" id="RHEA-COMP:9658"/>
        <dbReference type="Rhea" id="RHEA-COMP:9673"/>
        <dbReference type="ChEBI" id="CHEBI:30616"/>
        <dbReference type="ChEBI" id="CHEBI:32682"/>
        <dbReference type="ChEBI" id="CHEBI:33019"/>
        <dbReference type="ChEBI" id="CHEBI:78442"/>
        <dbReference type="ChEBI" id="CHEBI:78513"/>
        <dbReference type="ChEBI" id="CHEBI:456215"/>
        <dbReference type="EC" id="6.1.1.19"/>
    </reaction>
</comment>
<feature type="domain" description="Arginyl tRNA synthetase N-terminal" evidence="13">
    <location>
        <begin position="7"/>
        <end position="92"/>
    </location>
</feature>
<dbReference type="AlphaFoldDB" id="A0A1M7Y6W4"/>
<dbReference type="EMBL" id="FRFD01000005">
    <property type="protein sequence ID" value="SHO48383.1"/>
    <property type="molecule type" value="Genomic_DNA"/>
</dbReference>
<comment type="subunit">
    <text evidence="10">Monomer.</text>
</comment>
<evidence type="ECO:0000259" key="13">
    <source>
        <dbReference type="SMART" id="SM01016"/>
    </source>
</evidence>
<dbReference type="InterPro" id="IPR035684">
    <property type="entry name" value="ArgRS_core"/>
</dbReference>
<dbReference type="NCBIfam" id="TIGR00456">
    <property type="entry name" value="argS"/>
    <property type="match status" value="1"/>
</dbReference>
<dbReference type="Pfam" id="PF05746">
    <property type="entry name" value="DALR_1"/>
    <property type="match status" value="1"/>
</dbReference>
<dbReference type="GO" id="GO:0006420">
    <property type="term" value="P:arginyl-tRNA aminoacylation"/>
    <property type="evidence" value="ECO:0007669"/>
    <property type="project" value="UniProtKB-UniRule"/>
</dbReference>
<dbReference type="SMART" id="SM00836">
    <property type="entry name" value="DALR_1"/>
    <property type="match status" value="1"/>
</dbReference>
<dbReference type="PROSITE" id="PS00178">
    <property type="entry name" value="AA_TRNA_LIGASE_I"/>
    <property type="match status" value="1"/>
</dbReference>
<evidence type="ECO:0000313" key="14">
    <source>
        <dbReference type="EMBL" id="SHO48383.1"/>
    </source>
</evidence>
<evidence type="ECO:0000256" key="8">
    <source>
        <dbReference type="ARBA" id="ARBA00023146"/>
    </source>
</evidence>
<dbReference type="Gene3D" id="1.10.730.10">
    <property type="entry name" value="Isoleucyl-tRNA Synthetase, Domain 1"/>
    <property type="match status" value="1"/>
</dbReference>
<dbReference type="InterPro" id="IPR008909">
    <property type="entry name" value="DALR_anticod-bd"/>
</dbReference>
<dbReference type="InterPro" id="IPR005148">
    <property type="entry name" value="Arg-tRNA-synth_N"/>
</dbReference>
<dbReference type="Proteomes" id="UP000184612">
    <property type="component" value="Unassembled WGS sequence"/>
</dbReference>
<comment type="similarity">
    <text evidence="2 10 11">Belongs to the class-I aminoacyl-tRNA synthetase family.</text>
</comment>
<evidence type="ECO:0000256" key="4">
    <source>
        <dbReference type="ARBA" id="ARBA00022598"/>
    </source>
</evidence>
<reference evidence="14 15" key="1">
    <citation type="submission" date="2016-12" db="EMBL/GenBank/DDBJ databases">
        <authorList>
            <person name="Song W.-J."/>
            <person name="Kurnit D.M."/>
        </authorList>
    </citation>
    <scope>NUCLEOTIDE SEQUENCE [LARGE SCALE GENOMIC DNA]</scope>
    <source>
        <strain evidence="14 15">DSM 12503</strain>
    </source>
</reference>
<evidence type="ECO:0000256" key="5">
    <source>
        <dbReference type="ARBA" id="ARBA00022741"/>
    </source>
</evidence>
<protein>
    <recommendedName>
        <fullName evidence="10">Arginine--tRNA ligase</fullName>
        <ecNumber evidence="10">6.1.1.19</ecNumber>
    </recommendedName>
    <alternativeName>
        <fullName evidence="10">Arginyl-tRNA synthetase</fullName>
        <shortName evidence="10">ArgRS</shortName>
    </alternativeName>
</protein>
<dbReference type="CDD" id="cd07956">
    <property type="entry name" value="Anticodon_Ia_Arg"/>
    <property type="match status" value="1"/>
</dbReference>
<dbReference type="GO" id="GO:0004814">
    <property type="term" value="F:arginine-tRNA ligase activity"/>
    <property type="evidence" value="ECO:0007669"/>
    <property type="project" value="UniProtKB-UniRule"/>
</dbReference>
<evidence type="ECO:0000256" key="2">
    <source>
        <dbReference type="ARBA" id="ARBA00005594"/>
    </source>
</evidence>
<dbReference type="InterPro" id="IPR001278">
    <property type="entry name" value="Arg-tRNA-ligase"/>
</dbReference>
<evidence type="ECO:0000313" key="15">
    <source>
        <dbReference type="Proteomes" id="UP000184612"/>
    </source>
</evidence>
<evidence type="ECO:0000256" key="6">
    <source>
        <dbReference type="ARBA" id="ARBA00022840"/>
    </source>
</evidence>
<keyword evidence="15" id="KW-1185">Reference proteome</keyword>
<dbReference type="SUPFAM" id="SSF47323">
    <property type="entry name" value="Anticodon-binding domain of a subclass of class I aminoacyl-tRNA synthetases"/>
    <property type="match status" value="1"/>
</dbReference>
<sequence>MGIKMKKTIGELLEKEVRNLYGISISKIERMIEIPQEGNMGDFSLPCFRLAKELKKNPKLLAEEIKESLNGSNETGYISRAEAVNGYLNIFLIRELYIDSIMQKALEKDYGSSDIGTGKIICMDYSSPNIAKNFHVGHLRTTIIGNSLYKLYTKRGYSVVRINHLGDWGTQFGKLIVAYKNWSSKELVEEGGIAELLRIYIKFDAEVQKDSALQEEARAWFAKMEQADEEALVFWKWFKEISLKEFDRVYKLLNIEFDSCHGESFYMDKVPALAEELKEKHLLTESDGANIVNLDQYNMPPCLITKKDGSSIYHSRDMAAAIYRKKTYDFTQCLYVTGAEQKLHFAQVFKALEVMGYEWAKDMYHIPYGLVIMEGKKVSTRKGNILYAEDILKEAISRALTAIEEKNPELREKEETAKKIGIGAVIYHDLVNQLIKDVNFSWEEVLNFDGMTAPYIQYTCARAGSILKKADTKDIQELKSNTEYLKDNISYELIKLVGHYPDAIKEAAEKYEPSVLARYVYNLAVQFNKFYQECRILTAEEGYKEARLLLCKAVQKIIADAMSLLGIECPEEM</sequence>
<evidence type="ECO:0000256" key="3">
    <source>
        <dbReference type="ARBA" id="ARBA00022490"/>
    </source>
</evidence>
<organism evidence="14 15">
    <name type="scientific">Anaerocolumna xylanovorans DSM 12503</name>
    <dbReference type="NCBI Taxonomy" id="1121345"/>
    <lineage>
        <taxon>Bacteria</taxon>
        <taxon>Bacillati</taxon>
        <taxon>Bacillota</taxon>
        <taxon>Clostridia</taxon>
        <taxon>Lachnospirales</taxon>
        <taxon>Lachnospiraceae</taxon>
        <taxon>Anaerocolumna</taxon>
    </lineage>
</organism>
<dbReference type="InterPro" id="IPR009080">
    <property type="entry name" value="tRNAsynth_Ia_anticodon-bd"/>
</dbReference>
<dbReference type="InterPro" id="IPR001412">
    <property type="entry name" value="aa-tRNA-synth_I_CS"/>
</dbReference>
<keyword evidence="8 10" id="KW-0030">Aminoacyl-tRNA synthetase</keyword>
<keyword evidence="5 10" id="KW-0547">Nucleotide-binding</keyword>
<dbReference type="Gene3D" id="3.40.50.620">
    <property type="entry name" value="HUPs"/>
    <property type="match status" value="1"/>
</dbReference>
<evidence type="ECO:0000256" key="7">
    <source>
        <dbReference type="ARBA" id="ARBA00022917"/>
    </source>
</evidence>
<dbReference type="PANTHER" id="PTHR11956:SF5">
    <property type="entry name" value="ARGININE--TRNA LIGASE, CYTOPLASMIC"/>
    <property type="match status" value="1"/>
</dbReference>
<dbReference type="Gene3D" id="3.30.1360.70">
    <property type="entry name" value="Arginyl tRNA synthetase N-terminal domain"/>
    <property type="match status" value="1"/>
</dbReference>
<dbReference type="Pfam" id="PF03485">
    <property type="entry name" value="Arg_tRNA_synt_N"/>
    <property type="match status" value="1"/>
</dbReference>
<dbReference type="CDD" id="cd00671">
    <property type="entry name" value="ArgRS_core"/>
    <property type="match status" value="1"/>
</dbReference>
<feature type="domain" description="DALR anticodon binding" evidence="12">
    <location>
        <begin position="456"/>
        <end position="573"/>
    </location>
</feature>
<feature type="short sequence motif" description="'HIGH' region" evidence="10">
    <location>
        <begin position="128"/>
        <end position="138"/>
    </location>
</feature>
<dbReference type="PRINTS" id="PR01038">
    <property type="entry name" value="TRNASYNTHARG"/>
</dbReference>
<dbReference type="SMART" id="SM01016">
    <property type="entry name" value="Arg_tRNA_synt_N"/>
    <property type="match status" value="1"/>
</dbReference>
<comment type="subcellular location">
    <subcellularLocation>
        <location evidence="1 10">Cytoplasm</location>
    </subcellularLocation>
</comment>
<keyword evidence="6 10" id="KW-0067">ATP-binding</keyword>
<evidence type="ECO:0000259" key="12">
    <source>
        <dbReference type="SMART" id="SM00836"/>
    </source>
</evidence>
<dbReference type="Pfam" id="PF00750">
    <property type="entry name" value="tRNA-synt_1d"/>
    <property type="match status" value="1"/>
</dbReference>
<name>A0A1M7Y6W4_9FIRM</name>
<dbReference type="STRING" id="1121345.SAMN02745217_01811"/>
<gene>
    <name evidence="10" type="primary">argS</name>
    <name evidence="14" type="ORF">SAMN02745217_01811</name>
</gene>
<dbReference type="EC" id="6.1.1.19" evidence="10"/>
<proteinExistence type="inferred from homology"/>
<dbReference type="SUPFAM" id="SSF55190">
    <property type="entry name" value="Arginyl-tRNA synthetase (ArgRS), N-terminal 'additional' domain"/>
    <property type="match status" value="1"/>
</dbReference>
<evidence type="ECO:0000256" key="9">
    <source>
        <dbReference type="ARBA" id="ARBA00049339"/>
    </source>
</evidence>
<keyword evidence="7 10" id="KW-0648">Protein biosynthesis</keyword>
<dbReference type="GO" id="GO:0005737">
    <property type="term" value="C:cytoplasm"/>
    <property type="evidence" value="ECO:0007669"/>
    <property type="project" value="UniProtKB-SubCell"/>
</dbReference>
<keyword evidence="3 10" id="KW-0963">Cytoplasm</keyword>
<dbReference type="FunFam" id="1.10.730.10:FF:000008">
    <property type="entry name" value="Arginine--tRNA ligase"/>
    <property type="match status" value="1"/>
</dbReference>
<dbReference type="FunFam" id="3.40.50.620:FF:000116">
    <property type="entry name" value="Arginine--tRNA ligase"/>
    <property type="match status" value="1"/>
</dbReference>
<dbReference type="PANTHER" id="PTHR11956">
    <property type="entry name" value="ARGINYL-TRNA SYNTHETASE"/>
    <property type="match status" value="1"/>
</dbReference>
<evidence type="ECO:0000256" key="11">
    <source>
        <dbReference type="RuleBase" id="RU363038"/>
    </source>
</evidence>
<accession>A0A1M7Y6W4</accession>